<protein>
    <submittedName>
        <fullName evidence="1">Uncharacterized protein</fullName>
    </submittedName>
</protein>
<organism evidence="1 2">
    <name type="scientific">Catharanthus roseus</name>
    <name type="common">Madagascar periwinkle</name>
    <name type="synonym">Vinca rosea</name>
    <dbReference type="NCBI Taxonomy" id="4058"/>
    <lineage>
        <taxon>Eukaryota</taxon>
        <taxon>Viridiplantae</taxon>
        <taxon>Streptophyta</taxon>
        <taxon>Embryophyta</taxon>
        <taxon>Tracheophyta</taxon>
        <taxon>Spermatophyta</taxon>
        <taxon>Magnoliopsida</taxon>
        <taxon>eudicotyledons</taxon>
        <taxon>Gunneridae</taxon>
        <taxon>Pentapetalae</taxon>
        <taxon>asterids</taxon>
        <taxon>lamiids</taxon>
        <taxon>Gentianales</taxon>
        <taxon>Apocynaceae</taxon>
        <taxon>Rauvolfioideae</taxon>
        <taxon>Vinceae</taxon>
        <taxon>Catharanthinae</taxon>
        <taxon>Catharanthus</taxon>
    </lineage>
</organism>
<gene>
    <name evidence="1" type="ORF">M9H77_25101</name>
</gene>
<dbReference type="EMBL" id="CM044706">
    <property type="protein sequence ID" value="KAI5656308.1"/>
    <property type="molecule type" value="Genomic_DNA"/>
</dbReference>
<proteinExistence type="predicted"/>
<keyword evidence="2" id="KW-1185">Reference proteome</keyword>
<evidence type="ECO:0000313" key="2">
    <source>
        <dbReference type="Proteomes" id="UP001060085"/>
    </source>
</evidence>
<name>A0ACC0A5Z2_CATRO</name>
<dbReference type="Proteomes" id="UP001060085">
    <property type="component" value="Linkage Group LG06"/>
</dbReference>
<comment type="caution">
    <text evidence="1">The sequence shown here is derived from an EMBL/GenBank/DDBJ whole genome shotgun (WGS) entry which is preliminary data.</text>
</comment>
<sequence>MGMGASNCENDLVVEMSSVSATGDCLGWAARDPSGVLSPYEFSRRVVGTDDVSINIAFCGVCYADVVWTRNIMGTSKYPLVPGHEIVGIVREVGSNVQRFKVGDHVGVGTYVGSCRQCEYCDDGLEVHCSKGAVLTFDGIDVDGTITKGGYSSYIVVHERYCFRIPKDYPLALAAPLLCAGITVYTPMMRHNMKQPGKSLGVIGLGGLGHLAVKFGKAFGLKVTVFSTSTSKRDDALNLLGADNFVVSSDEQQMMTLAKSFDFIINTASADIPFDPYLSLLKTAGILVLVGFPSEVKFSPGSLIMGMKTISGSVTGGTKQTQEMLEFCASHKIYPEIEIIPIQYSNEALERMIKKDVKYRFVIDIANSLK</sequence>
<accession>A0ACC0A5Z2</accession>
<reference evidence="2" key="1">
    <citation type="journal article" date="2023" name="Nat. Plants">
        <title>Single-cell RNA sequencing provides a high-resolution roadmap for understanding the multicellular compartmentation of specialized metabolism.</title>
        <authorList>
            <person name="Sun S."/>
            <person name="Shen X."/>
            <person name="Li Y."/>
            <person name="Li Y."/>
            <person name="Wang S."/>
            <person name="Li R."/>
            <person name="Zhang H."/>
            <person name="Shen G."/>
            <person name="Guo B."/>
            <person name="Wei J."/>
            <person name="Xu J."/>
            <person name="St-Pierre B."/>
            <person name="Chen S."/>
            <person name="Sun C."/>
        </authorList>
    </citation>
    <scope>NUCLEOTIDE SEQUENCE [LARGE SCALE GENOMIC DNA]</scope>
</reference>
<evidence type="ECO:0000313" key="1">
    <source>
        <dbReference type="EMBL" id="KAI5656308.1"/>
    </source>
</evidence>